<name>A0A7W3N654_PRIAR</name>
<proteinExistence type="predicted"/>
<sequence length="66" mass="7946">MLKDHIFEFYFDQMNELVFLAEVKNQHLYYKKMNKAAAKLVRCQGEAGMRLESVLPERVYHSLYPY</sequence>
<dbReference type="Proteomes" id="UP000543174">
    <property type="component" value="Unassembled WGS sequence"/>
</dbReference>
<dbReference type="AlphaFoldDB" id="A0A7W3N654"/>
<evidence type="ECO:0000313" key="1">
    <source>
        <dbReference type="EMBL" id="MBA9037137.1"/>
    </source>
</evidence>
<organism evidence="1 2">
    <name type="scientific">Priestia aryabhattai</name>
    <name type="common">Bacillus aryabhattai</name>
    <dbReference type="NCBI Taxonomy" id="412384"/>
    <lineage>
        <taxon>Bacteria</taxon>
        <taxon>Bacillati</taxon>
        <taxon>Bacillota</taxon>
        <taxon>Bacilli</taxon>
        <taxon>Bacillales</taxon>
        <taxon>Bacillaceae</taxon>
        <taxon>Priestia</taxon>
    </lineage>
</organism>
<gene>
    <name evidence="1" type="ORF">HNP21_000226</name>
</gene>
<dbReference type="EMBL" id="JACJHT010000001">
    <property type="protein sequence ID" value="MBA9037137.1"/>
    <property type="molecule type" value="Genomic_DNA"/>
</dbReference>
<dbReference type="RefSeq" id="WP_053487551.1">
    <property type="nucleotide sequence ID" value="NZ_JACJHT010000001.1"/>
</dbReference>
<dbReference type="GeneID" id="64146768"/>
<comment type="caution">
    <text evidence="1">The sequence shown here is derived from an EMBL/GenBank/DDBJ whole genome shotgun (WGS) entry which is preliminary data.</text>
</comment>
<keyword evidence="2" id="KW-1185">Reference proteome</keyword>
<evidence type="ECO:0000313" key="2">
    <source>
        <dbReference type="Proteomes" id="UP000543174"/>
    </source>
</evidence>
<protein>
    <submittedName>
        <fullName evidence="1">Uncharacterized protein</fullName>
    </submittedName>
</protein>
<accession>A0A7W3N654</accession>
<reference evidence="1" key="1">
    <citation type="submission" date="2020-08" db="EMBL/GenBank/DDBJ databases">
        <title>Functional genomics of gut bacteria from endangered species of beetles.</title>
        <authorList>
            <person name="Carlos-Shanley C."/>
        </authorList>
    </citation>
    <scope>NUCLEOTIDE SEQUENCE [LARGE SCALE GENOMIC DNA]</scope>
    <source>
        <strain evidence="1">S00060</strain>
    </source>
</reference>